<reference evidence="11 12" key="3">
    <citation type="journal article" date="2019" name="Nat. Med.">
        <title>A library of human gut bacterial isolates paired with longitudinal multiomics data enables mechanistic microbiome research.</title>
        <authorList>
            <person name="Poyet M."/>
            <person name="Groussin M."/>
            <person name="Gibbons S.M."/>
            <person name="Avila-Pacheco J."/>
            <person name="Jiang X."/>
            <person name="Kearney S.M."/>
            <person name="Perrotta A.R."/>
            <person name="Berdy B."/>
            <person name="Zhao S."/>
            <person name="Lieberman T.D."/>
            <person name="Swanson P.K."/>
            <person name="Smith M."/>
            <person name="Roesemann S."/>
            <person name="Alexander J.E."/>
            <person name="Rich S.A."/>
            <person name="Livny J."/>
            <person name="Vlamakis H."/>
            <person name="Clish C."/>
            <person name="Bullock K."/>
            <person name="Deik A."/>
            <person name="Scott J."/>
            <person name="Pierce K.A."/>
            <person name="Xavier R.J."/>
            <person name="Alm E.J."/>
        </authorList>
    </citation>
    <scope>NUCLEOTIDE SEQUENCE [LARGE SCALE GENOMIC DNA]</scope>
    <source>
        <strain evidence="2 11">BIOML-A160</strain>
        <strain evidence="3 12">BIOML-A162</strain>
    </source>
</reference>
<sequence>MMKYIMKIFGLVIILLISACEHETLLTGEPDDPGDISEDKVRLEIFARANSYRLPSTRALGDENTVEMTPWVLVFRGSGTGAIFVEAVQAFEFAGKRYVLLTKRTDGSKYQLLILANPMAQFYYGNASTGYVFNESQLTEKLIEGTTTLATACTNLLTEPASTSPARIPFSGVGETIPMSYLLEVDKVDNTTKIEKSDGSSLMLLRAVAKIVVVNEASNFELEGVSAVANVPRQGQLHNLIPASIMGNAGNLTNYQYDASCSLPLVSAETITNKQSTENSPIYIYETNTQTYSTYLIIQGIYETKSYYYKMAIVDKDLNYMNIYRNHAYTFTIKKVHGRGYDTVADAKLSKPSNTDLDFEITVDDSNSYEIIANNDYYLGVSNSVFIAYSPDDASTYEAFKVITDCEKAFPDARTITDNMAEADNSFALSSPADGKLPIVASTSPRVTPVSVLIQSWLMYSEVGQSFEGRDKVNAYITLKLGNLEKQVHIRRRAAIDAGGTILKYMPANSYPFPTTGEVDYHCLTGEVEDGTDNPKEWIKLLPSSMVDRNDTDKIIVEDGHIYIKIMPNTASTTRNGIVYLTTIMPGSLYTGESTVKRIKIDITQKGN</sequence>
<evidence type="ECO:0000313" key="11">
    <source>
        <dbReference type="Proteomes" id="UP000436825"/>
    </source>
</evidence>
<dbReference type="RefSeq" id="WP_011107606.1">
    <property type="nucleotide sequence ID" value="NZ_BAABZI010000001.1"/>
</dbReference>
<evidence type="ECO:0000313" key="1">
    <source>
        <dbReference type="EMBL" id="CUO93719.1"/>
    </source>
</evidence>
<dbReference type="Proteomes" id="UP001162960">
    <property type="component" value="Chromosome"/>
</dbReference>
<gene>
    <name evidence="5" type="ORF">DW011_22055</name>
    <name evidence="1" type="ORF">ERS852511_00668</name>
    <name evidence="2" type="ORF">GAN75_04065</name>
    <name evidence="3" type="ORF">GAN91_04260</name>
    <name evidence="4" type="ORF">K0H07_09965</name>
    <name evidence="7" type="ORF">KQP59_05320</name>
    <name evidence="6" type="ORF">KQP68_17950</name>
    <name evidence="8" type="ORF">KQP74_11710</name>
</gene>
<evidence type="ECO:0000313" key="12">
    <source>
        <dbReference type="Proteomes" id="UP000436858"/>
    </source>
</evidence>
<dbReference type="Proteomes" id="UP001156218">
    <property type="component" value="Chromosome"/>
</dbReference>
<dbReference type="EMBL" id="QROV01000034">
    <property type="protein sequence ID" value="RHL53748.1"/>
    <property type="molecule type" value="Genomic_DNA"/>
</dbReference>
<accession>A0A0P0FEW6</accession>
<reference evidence="4" key="5">
    <citation type="submission" date="2021-07" db="EMBL/GenBank/DDBJ databases">
        <title>Comparative genomics of Bacteroides fragilis group isolates reveals species-dependent resistance mechanisms and validates clinical tools for resistance prediction.</title>
        <authorList>
            <person name="Wallace M.J."/>
            <person name="Jean S."/>
            <person name="Wallace M.A."/>
            <person name="Carey-Ann B.D."/>
            <person name="Dantas G."/>
        </authorList>
    </citation>
    <scope>NUCLEOTIDE SEQUENCE</scope>
    <source>
        <strain evidence="4">BJH_160</strain>
    </source>
</reference>
<dbReference type="EMBL" id="JAHYQA010000004">
    <property type="protein sequence ID" value="MCE9237475.1"/>
    <property type="molecule type" value="Genomic_DNA"/>
</dbReference>
<evidence type="ECO:0000313" key="8">
    <source>
        <dbReference type="EMBL" id="UYU93281.1"/>
    </source>
</evidence>
<reference evidence="5 10" key="2">
    <citation type="submission" date="2018-08" db="EMBL/GenBank/DDBJ databases">
        <title>A genome reference for cultivated species of the human gut microbiota.</title>
        <authorList>
            <person name="Zou Y."/>
            <person name="Xue W."/>
            <person name="Luo G."/>
        </authorList>
    </citation>
    <scope>NUCLEOTIDE SEQUENCE [LARGE SCALE GENOMIC DNA]</scope>
    <source>
        <strain evidence="5 10">AF37-12</strain>
    </source>
</reference>
<evidence type="ECO:0000313" key="4">
    <source>
        <dbReference type="EMBL" id="MCE9237475.1"/>
    </source>
</evidence>
<dbReference type="EMBL" id="CZAP01000001">
    <property type="protein sequence ID" value="CUO93719.1"/>
    <property type="molecule type" value="Genomic_DNA"/>
</dbReference>
<dbReference type="Proteomes" id="UP000095576">
    <property type="component" value="Unassembled WGS sequence"/>
</dbReference>
<dbReference type="EMBL" id="CP083685">
    <property type="protein sequence ID" value="UYU93281.1"/>
    <property type="molecule type" value="Genomic_DNA"/>
</dbReference>
<dbReference type="Proteomes" id="UP001156216">
    <property type="component" value="Chromosome"/>
</dbReference>
<evidence type="ECO:0000313" key="7">
    <source>
        <dbReference type="EMBL" id="UYU72528.1"/>
    </source>
</evidence>
<dbReference type="EMBL" id="CP083681">
    <property type="protein sequence ID" value="UYU72528.1"/>
    <property type="molecule type" value="Genomic_DNA"/>
</dbReference>
<dbReference type="EMBL" id="WCRY01000003">
    <property type="protein sequence ID" value="KAB4486119.1"/>
    <property type="molecule type" value="Genomic_DNA"/>
</dbReference>
<dbReference type="PATRIC" id="fig|818.23.peg.2760"/>
<dbReference type="AlphaFoldDB" id="A0A0P0FEW6"/>
<dbReference type="Proteomes" id="UP000436858">
    <property type="component" value="Unassembled WGS sequence"/>
</dbReference>
<reference evidence="1 9" key="1">
    <citation type="submission" date="2015-09" db="EMBL/GenBank/DDBJ databases">
        <authorList>
            <consortium name="Pathogen Informatics"/>
        </authorList>
    </citation>
    <scope>NUCLEOTIDE SEQUENCE [LARGE SCALE GENOMIC DNA]</scope>
    <source>
        <strain evidence="1 9">2789STDY5834899</strain>
    </source>
</reference>
<dbReference type="GeneID" id="60927041"/>
<protein>
    <submittedName>
        <fullName evidence="1">ATP/GTP-binding chaperonin</fullName>
    </submittedName>
    <submittedName>
        <fullName evidence="5">DUF4906 domain-containing protein</fullName>
    </submittedName>
</protein>
<dbReference type="EMBL" id="WCRW01000002">
    <property type="protein sequence ID" value="KAB4458243.1"/>
    <property type="molecule type" value="Genomic_DNA"/>
</dbReference>
<dbReference type="Proteomes" id="UP000283616">
    <property type="component" value="Unassembled WGS sequence"/>
</dbReference>
<evidence type="ECO:0000313" key="10">
    <source>
        <dbReference type="Proteomes" id="UP000283616"/>
    </source>
</evidence>
<evidence type="ECO:0000313" key="3">
    <source>
        <dbReference type="EMBL" id="KAB4486119.1"/>
    </source>
</evidence>
<dbReference type="EMBL" id="CP083680">
    <property type="protein sequence ID" value="UYU65444.1"/>
    <property type="molecule type" value="Genomic_DNA"/>
</dbReference>
<dbReference type="PROSITE" id="PS51257">
    <property type="entry name" value="PROKAR_LIPOPROTEIN"/>
    <property type="match status" value="1"/>
</dbReference>
<evidence type="ECO:0000313" key="9">
    <source>
        <dbReference type="Proteomes" id="UP000095576"/>
    </source>
</evidence>
<name>A0A0P0FEW6_BACT4</name>
<evidence type="ECO:0000313" key="2">
    <source>
        <dbReference type="EMBL" id="KAB4458243.1"/>
    </source>
</evidence>
<proteinExistence type="predicted"/>
<evidence type="ECO:0000313" key="13">
    <source>
        <dbReference type="Proteomes" id="UP001156218"/>
    </source>
</evidence>
<dbReference type="Proteomes" id="UP000436825">
    <property type="component" value="Unassembled WGS sequence"/>
</dbReference>
<dbReference type="KEGG" id="btho:Btheta7330_02681"/>
<evidence type="ECO:0000313" key="6">
    <source>
        <dbReference type="EMBL" id="UYU65444.1"/>
    </source>
</evidence>
<evidence type="ECO:0000313" key="5">
    <source>
        <dbReference type="EMBL" id="RHL53748.1"/>
    </source>
</evidence>
<dbReference type="Proteomes" id="UP001200544">
    <property type="component" value="Unassembled WGS sequence"/>
</dbReference>
<reference evidence="6 13" key="4">
    <citation type="submission" date="2021-06" db="EMBL/GenBank/DDBJ databases">
        <title>Interrogation of the integrated mobile genetic elements in gut-associated Bacteroides with a consensus prediction approach.</title>
        <authorList>
            <person name="Campbell D.E."/>
            <person name="Leigh J.R."/>
            <person name="Kim T."/>
            <person name="England W."/>
            <person name="Whitaker R.J."/>
            <person name="Degnan P.H."/>
        </authorList>
    </citation>
    <scope>NUCLEOTIDE SEQUENCE</scope>
    <source>
        <strain evidence="8">VPI-3443</strain>
        <strain evidence="7">VPI-BTDOT2</strain>
        <strain evidence="6 13">WAL8669</strain>
    </source>
</reference>
<organism evidence="5 10">
    <name type="scientific">Bacteroides thetaiotaomicron</name>
    <dbReference type="NCBI Taxonomy" id="818"/>
    <lineage>
        <taxon>Bacteria</taxon>
        <taxon>Pseudomonadati</taxon>
        <taxon>Bacteroidota</taxon>
        <taxon>Bacteroidia</taxon>
        <taxon>Bacteroidales</taxon>
        <taxon>Bacteroidaceae</taxon>
        <taxon>Bacteroides</taxon>
    </lineage>
</organism>